<proteinExistence type="evidence at transcript level"/>
<dbReference type="EMBL" id="AK138212">
    <property type="protein sequence ID" value="BAE23584.1"/>
    <property type="molecule type" value="mRNA"/>
</dbReference>
<reference evidence="1" key="4">
    <citation type="journal article" date="2001" name="Nature">
        <title>Functional annotation of a full-length mouse cDNA collection.</title>
        <authorList>
            <consortium name="The RIKEN Genome Exploration Research Group Phase II Team and the FANTOM Consortium"/>
        </authorList>
    </citation>
    <scope>NUCLEOTIDE SEQUENCE</scope>
    <source>
        <strain evidence="1">C57BL/6J</strain>
        <tissue evidence="1">Hypothalamus</tissue>
    </source>
</reference>
<protein>
    <submittedName>
        <fullName evidence="1">Uncharacterized protein</fullName>
    </submittedName>
</protein>
<dbReference type="AlphaFoldDB" id="Q3UUP1"/>
<name>Q3UUP1_MOUSE</name>
<dbReference type="MGI" id="MGI:3650778">
    <property type="gene designation" value="Gm11681"/>
</dbReference>
<reference evidence="1" key="8">
    <citation type="journal article" date="2005" name="Science">
        <title>Antisense Transcription in the Mammalian Transcriptome.</title>
        <authorList>
            <consortium name="RIKEN Genome Exploration Research Group and Genome Science Group (Genome Network Project Core Group) and the FANTOM Consortium"/>
        </authorList>
    </citation>
    <scope>NUCLEOTIDE SEQUENCE</scope>
    <source>
        <strain evidence="1">C57BL/6J</strain>
        <tissue evidence="1">Hypothalamus</tissue>
    </source>
</reference>
<dbReference type="AGR" id="MGI:3650778"/>
<evidence type="ECO:0000313" key="2">
    <source>
        <dbReference type="MGI" id="MGI:3650778"/>
    </source>
</evidence>
<reference evidence="1" key="1">
    <citation type="journal article" date="1999" name="Methods Enzymol.">
        <title>High-efficiency full-length cDNA cloning.</title>
        <authorList>
            <person name="Carninci P."/>
            <person name="Hayashizaki Y."/>
        </authorList>
    </citation>
    <scope>NUCLEOTIDE SEQUENCE</scope>
    <source>
        <strain evidence="1">C57BL/6J</strain>
        <tissue evidence="1">Hypothalamus</tissue>
    </source>
</reference>
<gene>
    <name evidence="2" type="primary">Gm11681</name>
    <name evidence="2" type="synonym">OTTMUSG00000003311</name>
</gene>
<organism evidence="1">
    <name type="scientific">Mus musculus</name>
    <name type="common">Mouse</name>
    <dbReference type="NCBI Taxonomy" id="10090"/>
    <lineage>
        <taxon>Eukaryota</taxon>
        <taxon>Metazoa</taxon>
        <taxon>Chordata</taxon>
        <taxon>Craniata</taxon>
        <taxon>Vertebrata</taxon>
        <taxon>Euteleostomi</taxon>
        <taxon>Mammalia</taxon>
        <taxon>Eutheria</taxon>
        <taxon>Euarchontoglires</taxon>
        <taxon>Glires</taxon>
        <taxon>Rodentia</taxon>
        <taxon>Myomorpha</taxon>
        <taxon>Muroidea</taxon>
        <taxon>Muridae</taxon>
        <taxon>Murinae</taxon>
        <taxon>Mus</taxon>
        <taxon>Mus</taxon>
    </lineage>
</organism>
<reference evidence="1" key="6">
    <citation type="submission" date="2004-03" db="EMBL/GenBank/DDBJ databases">
        <authorList>
            <person name="Arakawa T."/>
            <person name="Carninci P."/>
            <person name="Fukuda S."/>
            <person name="Hashizume W."/>
            <person name="Hayashida K."/>
            <person name="Hori F."/>
            <person name="Iida J."/>
            <person name="Imamura K."/>
            <person name="Imotani K."/>
            <person name="Itoh M."/>
            <person name="Kanagawa S."/>
            <person name="Kawai J."/>
            <person name="Kojima M."/>
            <person name="Konno H."/>
            <person name="Murata M."/>
            <person name="Nakamura M."/>
            <person name="Ninomiya N."/>
            <person name="Nishiyori H."/>
            <person name="Nomura K."/>
            <person name="Ohno M."/>
            <person name="Sakazume N."/>
            <person name="Sano H."/>
            <person name="Sasaki D."/>
            <person name="Shibata K."/>
            <person name="Shiraki T."/>
            <person name="Tagami M."/>
            <person name="Tagami Y."/>
            <person name="Waki K."/>
            <person name="Watahiki A."/>
            <person name="Muramatsu M."/>
            <person name="Hayashizaki Y."/>
        </authorList>
    </citation>
    <scope>NUCLEOTIDE SEQUENCE</scope>
    <source>
        <strain evidence="1">C57BL/6J</strain>
        <tissue evidence="1">Hypothalamus</tissue>
    </source>
</reference>
<reference evidence="1" key="3">
    <citation type="journal article" date="2000" name="Genome Res.">
        <title>RIKEN integrated sequence analysis (RISA) system--384-format sequencing pipeline with 384 multicapillary sequencer.</title>
        <authorList>
            <person name="Shibata K."/>
            <person name="Itoh M."/>
            <person name="Aizawa K."/>
            <person name="Nagaoka S."/>
            <person name="Sasaki N."/>
            <person name="Carninci P."/>
            <person name="Konno H."/>
            <person name="Akiyama J."/>
            <person name="Nishi K."/>
            <person name="Kitsunai T."/>
            <person name="Tashiro H."/>
            <person name="Itoh M."/>
            <person name="Sumi N."/>
            <person name="Ishii Y."/>
            <person name="Nakamura S."/>
            <person name="Hazama M."/>
            <person name="Nishine T."/>
            <person name="Harada A."/>
            <person name="Yamamoto R."/>
            <person name="Matsumoto H."/>
            <person name="Sakaguchi S."/>
            <person name="Ikegami T."/>
            <person name="Kashiwagi K."/>
            <person name="Fujiwake S."/>
            <person name="Inoue K."/>
            <person name="Togawa Y."/>
            <person name="Izawa M."/>
            <person name="Ohara E."/>
            <person name="Watahiki M."/>
            <person name="Yoneda Y."/>
            <person name="Ishikawa T."/>
            <person name="Ozawa K."/>
            <person name="Tanaka T."/>
            <person name="Matsuura S."/>
            <person name="Kawai J."/>
            <person name="Okazaki Y."/>
            <person name="Muramatsu M."/>
            <person name="Inoue Y."/>
            <person name="Kira A."/>
            <person name="Hayashizaki Y."/>
        </authorList>
    </citation>
    <scope>NUCLEOTIDE SEQUENCE</scope>
    <source>
        <strain evidence="1">C57BL/6J</strain>
        <tissue evidence="1">Hypothalamus</tissue>
    </source>
</reference>
<sequence>MGMERSSRVQRRLAGSHQALCWCLAACAAHCSFLKSLTNPPDFV</sequence>
<reference evidence="1" key="2">
    <citation type="journal article" date="2000" name="Genome Res.">
        <title>Normalization and subtraction of cap-trapper-selected cDNAs to prepare full-length cDNA libraries for rapid discovery of new genes.</title>
        <authorList>
            <person name="Carninci P."/>
            <person name="Shibata Y."/>
            <person name="Hayatsu N."/>
            <person name="Sugahara Y."/>
            <person name="Shibata K."/>
            <person name="Itoh M."/>
            <person name="Konno H."/>
            <person name="Okazaki Y."/>
            <person name="Muramatsu M."/>
            <person name="Hayashizaki Y."/>
        </authorList>
    </citation>
    <scope>NUCLEOTIDE SEQUENCE</scope>
    <source>
        <strain evidence="1">C57BL/6J</strain>
        <tissue evidence="1">Hypothalamus</tissue>
    </source>
</reference>
<reference evidence="1" key="5">
    <citation type="journal article" date="2002" name="Nature">
        <title>Analysis of the mouse transcriptome based on functional annotation of 60,770 full-length cDNAs.</title>
        <authorList>
            <consortium name="The FANTOM Consortium and the RIKEN Genome Exploration Research Group Phase I and II Team"/>
        </authorList>
    </citation>
    <scope>NUCLEOTIDE SEQUENCE</scope>
    <source>
        <strain evidence="1">C57BL/6J</strain>
        <tissue evidence="1">Hypothalamus</tissue>
    </source>
</reference>
<evidence type="ECO:0000313" key="1">
    <source>
        <dbReference type="EMBL" id="BAE23584.1"/>
    </source>
</evidence>
<accession>Q3UUP1</accession>
<reference evidence="1" key="7">
    <citation type="journal article" date="2005" name="Science">
        <title>The Transcriptional Landscape of the Mammalian Genome.</title>
        <authorList>
            <consortium name="The FANTOM Consortium"/>
            <consortium name="Riken Genome Exploration Research Group and Genome Science Group (Genome Network Project Core Group)"/>
        </authorList>
    </citation>
    <scope>NUCLEOTIDE SEQUENCE</scope>
    <source>
        <strain evidence="1">C57BL/6J</strain>
        <tissue evidence="1">Hypothalamus</tissue>
    </source>
</reference>